<comment type="caution">
    <text evidence="2">The sequence shown here is derived from an EMBL/GenBank/DDBJ whole genome shotgun (WGS) entry which is preliminary data.</text>
</comment>
<dbReference type="AlphaFoldDB" id="A0A081DBD3"/>
<name>A0A081DBD3_NONUL</name>
<dbReference type="EMBL" id="BBLG01000003">
    <property type="protein sequence ID" value="GAK76229.1"/>
    <property type="molecule type" value="Genomic_DNA"/>
</dbReference>
<sequence>MNDPLNTDRETNWELAAFVGENRAYYLEKWESLKNGSVLSFNFYAFLFGITWLLYRKMYREAGILFAIILVESEVTFNLVGENGAVDIAIRIFYSLAIGFTANYFYLKHAEREIQKLNEQFQDPTALKELVIKKGGTSWVSVIVGIAIIVGLSLLLAYLLGDLNF</sequence>
<keyword evidence="1" id="KW-0472">Membrane</keyword>
<evidence type="ECO:0000313" key="2">
    <source>
        <dbReference type="EMBL" id="GAK76229.1"/>
    </source>
</evidence>
<organism evidence="2 3">
    <name type="scientific">Nonlabens ulvanivorans</name>
    <name type="common">Persicivirga ulvanivorans</name>
    <dbReference type="NCBI Taxonomy" id="906888"/>
    <lineage>
        <taxon>Bacteria</taxon>
        <taxon>Pseudomonadati</taxon>
        <taxon>Bacteroidota</taxon>
        <taxon>Flavobacteriia</taxon>
        <taxon>Flavobacteriales</taxon>
        <taxon>Flavobacteriaceae</taxon>
        <taxon>Nonlabens</taxon>
    </lineage>
</organism>
<dbReference type="Pfam" id="PF10947">
    <property type="entry name" value="DUF2628"/>
    <property type="match status" value="1"/>
</dbReference>
<feature type="transmembrane region" description="Helical" evidence="1">
    <location>
        <begin position="88"/>
        <end position="107"/>
    </location>
</feature>
<dbReference type="Proteomes" id="UP000028980">
    <property type="component" value="Unassembled WGS sequence"/>
</dbReference>
<keyword evidence="1" id="KW-1133">Transmembrane helix</keyword>
<gene>
    <name evidence="2" type="ORF">JCM19296_1826</name>
</gene>
<feature type="transmembrane region" description="Helical" evidence="1">
    <location>
        <begin position="138"/>
        <end position="160"/>
    </location>
</feature>
<reference evidence="2 3" key="1">
    <citation type="journal article" date="2014" name="Genome Announc.">
        <title>Draft Genome Sequences of Marine Flavobacterium Nonlabens Strains NR17, NR24, NR27, NR32, NR33, and Ara13.</title>
        <authorList>
            <person name="Nakanishi M."/>
            <person name="Meirelles P."/>
            <person name="Suzuki R."/>
            <person name="Takatani N."/>
            <person name="Mino S."/>
            <person name="Suda W."/>
            <person name="Oshima K."/>
            <person name="Hattori M."/>
            <person name="Ohkuma M."/>
            <person name="Hosokawa M."/>
            <person name="Miyashita K."/>
            <person name="Thompson F.L."/>
            <person name="Niwa A."/>
            <person name="Sawabe T."/>
            <person name="Sawabe T."/>
        </authorList>
    </citation>
    <scope>NUCLEOTIDE SEQUENCE [LARGE SCALE GENOMIC DNA]</scope>
    <source>
        <strain evidence="3">JCM19296</strain>
    </source>
</reference>
<keyword evidence="1" id="KW-0812">Transmembrane</keyword>
<protein>
    <recommendedName>
        <fullName evidence="4">DUF2628 domain-containing protein</fullName>
    </recommendedName>
</protein>
<evidence type="ECO:0000256" key="1">
    <source>
        <dbReference type="SAM" id="Phobius"/>
    </source>
</evidence>
<proteinExistence type="predicted"/>
<feature type="transmembrane region" description="Helical" evidence="1">
    <location>
        <begin position="62"/>
        <end position="82"/>
    </location>
</feature>
<feature type="transmembrane region" description="Helical" evidence="1">
    <location>
        <begin position="36"/>
        <end position="55"/>
    </location>
</feature>
<accession>A0A081DBD3</accession>
<evidence type="ECO:0008006" key="4">
    <source>
        <dbReference type="Google" id="ProtNLM"/>
    </source>
</evidence>
<evidence type="ECO:0000313" key="3">
    <source>
        <dbReference type="Proteomes" id="UP000028980"/>
    </source>
</evidence>
<dbReference type="InterPro" id="IPR024399">
    <property type="entry name" value="DUF2628"/>
</dbReference>